<proteinExistence type="predicted"/>
<comment type="caution">
    <text evidence="1">The sequence shown here is derived from an EMBL/GenBank/DDBJ whole genome shotgun (WGS) entry which is preliminary data.</text>
</comment>
<reference evidence="1 2" key="1">
    <citation type="submission" date="2020-02" db="EMBL/GenBank/DDBJ databases">
        <authorList>
            <person name="Kim M.K."/>
        </authorList>
    </citation>
    <scope>NUCLEOTIDE SEQUENCE [LARGE SCALE GENOMIC DNA]</scope>
    <source>
        <strain evidence="1 2">BT327</strain>
    </source>
</reference>
<dbReference type="Proteomes" id="UP000474777">
    <property type="component" value="Unassembled WGS sequence"/>
</dbReference>
<evidence type="ECO:0000313" key="1">
    <source>
        <dbReference type="EMBL" id="NEM99761.1"/>
    </source>
</evidence>
<feature type="non-terminal residue" evidence="1">
    <location>
        <position position="1"/>
    </location>
</feature>
<accession>A0A6B3M2F5</accession>
<dbReference type="EMBL" id="JAAGWD010000021">
    <property type="protein sequence ID" value="NEM99761.1"/>
    <property type="molecule type" value="Genomic_DNA"/>
</dbReference>
<evidence type="ECO:0000313" key="2">
    <source>
        <dbReference type="Proteomes" id="UP000474777"/>
    </source>
</evidence>
<dbReference type="AlphaFoldDB" id="A0A6B3M2F5"/>
<gene>
    <name evidence="1" type="ORF">GXP69_18870</name>
</gene>
<keyword evidence="2" id="KW-1185">Reference proteome</keyword>
<name>A0A6B3M2F5_9BACT</name>
<dbReference type="RefSeq" id="WP_163917172.1">
    <property type="nucleotide sequence ID" value="NZ_JAAGWD010000021.1"/>
</dbReference>
<organism evidence="1 2">
    <name type="scientific">Pontibacter burrus</name>
    <dbReference type="NCBI Taxonomy" id="2704466"/>
    <lineage>
        <taxon>Bacteria</taxon>
        <taxon>Pseudomonadati</taxon>
        <taxon>Bacteroidota</taxon>
        <taxon>Cytophagia</taxon>
        <taxon>Cytophagales</taxon>
        <taxon>Hymenobacteraceae</taxon>
        <taxon>Pontibacter</taxon>
    </lineage>
</organism>
<sequence>CKIKNDRFKHQDYLDNAITLAYYDGSRNVKASDMRHLYIELANSSLSDMQPLLMKVNRTLDFMKRVNSYKKGIFKNKWAFVDTFFLIYKNLDQIVDINANMLAGAFDSFEKLRREHNSHPEVLIEDKENNTIYDKDLYEYIIAFKTSGADKNNTKTRHRVFCNKFLNPLNFMFQSCQQSLQN</sequence>
<protein>
    <submittedName>
        <fullName evidence="1">Uncharacterized protein</fullName>
    </submittedName>
</protein>